<name>A0A1H9YAM7_9PROT</name>
<accession>A0A1H9YAM7</accession>
<dbReference type="EMBL" id="FOIA01000001">
    <property type="protein sequence ID" value="SES65924.1"/>
    <property type="molecule type" value="Genomic_DNA"/>
</dbReference>
<dbReference type="SUPFAM" id="SSF54909">
    <property type="entry name" value="Dimeric alpha+beta barrel"/>
    <property type="match status" value="1"/>
</dbReference>
<keyword evidence="3" id="KW-1185">Reference proteome</keyword>
<reference evidence="3" key="1">
    <citation type="submission" date="2016-10" db="EMBL/GenBank/DDBJ databases">
        <authorList>
            <person name="Varghese N."/>
            <person name="Submissions S."/>
        </authorList>
    </citation>
    <scope>NUCLEOTIDE SEQUENCE [LARGE SCALE GENOMIC DNA]</scope>
    <source>
        <strain evidence="3">Nm71</strain>
    </source>
</reference>
<proteinExistence type="predicted"/>
<evidence type="ECO:0000313" key="3">
    <source>
        <dbReference type="Proteomes" id="UP000199345"/>
    </source>
</evidence>
<dbReference type="Gene3D" id="3.30.70.100">
    <property type="match status" value="1"/>
</dbReference>
<dbReference type="PROSITE" id="PS51725">
    <property type="entry name" value="ABM"/>
    <property type="match status" value="1"/>
</dbReference>
<dbReference type="Pfam" id="PF03992">
    <property type="entry name" value="ABM"/>
    <property type="match status" value="1"/>
</dbReference>
<gene>
    <name evidence="2" type="ORF">SAMN05216326_101168</name>
</gene>
<organism evidence="2 3">
    <name type="scientific">Nitrosomonas marina</name>
    <dbReference type="NCBI Taxonomy" id="917"/>
    <lineage>
        <taxon>Bacteria</taxon>
        <taxon>Pseudomonadati</taxon>
        <taxon>Pseudomonadota</taxon>
        <taxon>Betaproteobacteria</taxon>
        <taxon>Nitrosomonadales</taxon>
        <taxon>Nitrosomonadaceae</taxon>
        <taxon>Nitrosomonas</taxon>
    </lineage>
</organism>
<keyword evidence="2" id="KW-0503">Monooxygenase</keyword>
<keyword evidence="2" id="KW-0560">Oxidoreductase</keyword>
<evidence type="ECO:0000259" key="1">
    <source>
        <dbReference type="PROSITE" id="PS51725"/>
    </source>
</evidence>
<protein>
    <submittedName>
        <fullName evidence="2">Quinol monooxygenase YgiN</fullName>
    </submittedName>
</protein>
<dbReference type="GO" id="GO:0004497">
    <property type="term" value="F:monooxygenase activity"/>
    <property type="evidence" value="ECO:0007669"/>
    <property type="project" value="UniProtKB-KW"/>
</dbReference>
<dbReference type="OrthoDB" id="9812192at2"/>
<sequence>MDAHFYTIAVFTAKEGRLSDLKRILEALALETSKEPGALEYFFVHDQNHDTNTIVSYEKWINAEEERKHWKTPHLVHAIKQLEDILDGAPVIHKGSKII</sequence>
<dbReference type="AlphaFoldDB" id="A0A1H9YAM7"/>
<dbReference type="Proteomes" id="UP000199345">
    <property type="component" value="Unassembled WGS sequence"/>
</dbReference>
<dbReference type="RefSeq" id="WP_090655188.1">
    <property type="nucleotide sequence ID" value="NZ_FOIA01000001.1"/>
</dbReference>
<dbReference type="InterPro" id="IPR011008">
    <property type="entry name" value="Dimeric_a/b-barrel"/>
</dbReference>
<dbReference type="InterPro" id="IPR007138">
    <property type="entry name" value="ABM_dom"/>
</dbReference>
<evidence type="ECO:0000313" key="2">
    <source>
        <dbReference type="EMBL" id="SES65924.1"/>
    </source>
</evidence>
<feature type="domain" description="ABM" evidence="1">
    <location>
        <begin position="5"/>
        <end position="94"/>
    </location>
</feature>